<dbReference type="AlphaFoldDB" id="A0A195AYR9"/>
<feature type="region of interest" description="Disordered" evidence="1">
    <location>
        <begin position="34"/>
        <end position="53"/>
    </location>
</feature>
<sequence>MQPRLPLLEREDEGKAEERAWRLFLSTMEWRVRRGTKRTRESQEVEEVGGGGR</sequence>
<organism evidence="2 3">
    <name type="scientific">Atta colombica</name>
    <dbReference type="NCBI Taxonomy" id="520822"/>
    <lineage>
        <taxon>Eukaryota</taxon>
        <taxon>Metazoa</taxon>
        <taxon>Ecdysozoa</taxon>
        <taxon>Arthropoda</taxon>
        <taxon>Hexapoda</taxon>
        <taxon>Insecta</taxon>
        <taxon>Pterygota</taxon>
        <taxon>Neoptera</taxon>
        <taxon>Endopterygota</taxon>
        <taxon>Hymenoptera</taxon>
        <taxon>Apocrita</taxon>
        <taxon>Aculeata</taxon>
        <taxon>Formicoidea</taxon>
        <taxon>Formicidae</taxon>
        <taxon>Myrmicinae</taxon>
        <taxon>Atta</taxon>
    </lineage>
</organism>
<evidence type="ECO:0000313" key="2">
    <source>
        <dbReference type="EMBL" id="KYM77185.1"/>
    </source>
</evidence>
<proteinExistence type="predicted"/>
<dbReference type="Proteomes" id="UP000078540">
    <property type="component" value="Unassembled WGS sequence"/>
</dbReference>
<name>A0A195AYR9_9HYME</name>
<gene>
    <name evidence="2" type="ORF">ALC53_12480</name>
</gene>
<keyword evidence="3" id="KW-1185">Reference proteome</keyword>
<protein>
    <submittedName>
        <fullName evidence="2">Uncharacterized protein</fullName>
    </submittedName>
</protein>
<evidence type="ECO:0000256" key="1">
    <source>
        <dbReference type="SAM" id="MobiDB-lite"/>
    </source>
</evidence>
<evidence type="ECO:0000313" key="3">
    <source>
        <dbReference type="Proteomes" id="UP000078540"/>
    </source>
</evidence>
<accession>A0A195AYR9</accession>
<reference evidence="2 3" key="1">
    <citation type="submission" date="2015-09" db="EMBL/GenBank/DDBJ databases">
        <title>Atta colombica WGS genome.</title>
        <authorList>
            <person name="Nygaard S."/>
            <person name="Hu H."/>
            <person name="Boomsma J."/>
            <person name="Zhang G."/>
        </authorList>
    </citation>
    <scope>NUCLEOTIDE SEQUENCE [LARGE SCALE GENOMIC DNA]</scope>
    <source>
        <strain evidence="2">Treedump-2</strain>
        <tissue evidence="2">Whole body</tissue>
    </source>
</reference>
<dbReference type="EMBL" id="KQ976703">
    <property type="protein sequence ID" value="KYM77185.1"/>
    <property type="molecule type" value="Genomic_DNA"/>
</dbReference>